<dbReference type="EMBL" id="QGKV02002055">
    <property type="protein sequence ID" value="KAF3495499.1"/>
    <property type="molecule type" value="Genomic_DNA"/>
</dbReference>
<sequence>MNQEDLSDAVHDSPVDRSFSPPLRIEICASPTEVSDLVVAWRHCSLRSEDGAEARSASQVSDRGAEACTAAVRVAVGDRAFRGDGGFCAHRSSVSGGSSTELKNELGFKSPVLRKWASGPRDYLRRWVVVGRPTVSQIYDRSRTRRSWRCRGNTGMFSSTCVLSEMEALRFICVLSLARFSCFLDLVLVSGLAVVVF</sequence>
<keyword evidence="2" id="KW-1185">Reference proteome</keyword>
<reference evidence="1 2" key="1">
    <citation type="journal article" date="2020" name="BMC Genomics">
        <title>Intraspecific diversification of the crop wild relative Brassica cretica Lam. using demographic model selection.</title>
        <authorList>
            <person name="Kioukis A."/>
            <person name="Michalopoulou V.A."/>
            <person name="Briers L."/>
            <person name="Pirintsos S."/>
            <person name="Studholme D.J."/>
            <person name="Pavlidis P."/>
            <person name="Sarris P.F."/>
        </authorList>
    </citation>
    <scope>NUCLEOTIDE SEQUENCE [LARGE SCALE GENOMIC DNA]</scope>
    <source>
        <strain evidence="2">cv. PFS-1207/04</strain>
    </source>
</reference>
<evidence type="ECO:0000313" key="2">
    <source>
        <dbReference type="Proteomes" id="UP000266723"/>
    </source>
</evidence>
<proteinExistence type="predicted"/>
<evidence type="ECO:0000313" key="1">
    <source>
        <dbReference type="EMBL" id="KAF3495499.1"/>
    </source>
</evidence>
<organism evidence="1 2">
    <name type="scientific">Brassica cretica</name>
    <name type="common">Mustard</name>
    <dbReference type="NCBI Taxonomy" id="69181"/>
    <lineage>
        <taxon>Eukaryota</taxon>
        <taxon>Viridiplantae</taxon>
        <taxon>Streptophyta</taxon>
        <taxon>Embryophyta</taxon>
        <taxon>Tracheophyta</taxon>
        <taxon>Spermatophyta</taxon>
        <taxon>Magnoliopsida</taxon>
        <taxon>eudicotyledons</taxon>
        <taxon>Gunneridae</taxon>
        <taxon>Pentapetalae</taxon>
        <taxon>rosids</taxon>
        <taxon>malvids</taxon>
        <taxon>Brassicales</taxon>
        <taxon>Brassicaceae</taxon>
        <taxon>Brassiceae</taxon>
        <taxon>Brassica</taxon>
    </lineage>
</organism>
<name>A0ABQ7ACU8_BRACR</name>
<gene>
    <name evidence="1" type="ORF">DY000_02057021</name>
</gene>
<dbReference type="Proteomes" id="UP000266723">
    <property type="component" value="Unassembled WGS sequence"/>
</dbReference>
<comment type="caution">
    <text evidence="1">The sequence shown here is derived from an EMBL/GenBank/DDBJ whole genome shotgun (WGS) entry which is preliminary data.</text>
</comment>
<protein>
    <submittedName>
        <fullName evidence="1">Uncharacterized protein</fullName>
    </submittedName>
</protein>
<accession>A0ABQ7ACU8</accession>